<sequence length="1543" mass="180369">MGKNNPFDCSYLEVIVFEKRLEQSYELFDSVILLKLEILSIMKQKEIIATQLIQKVEDMQDQTKILKDNLNSLCLMNDDSLDLLNLQALYLENIAFNEKDIILMQINKFRKNIQNKEQFKKQKNDEILSSRANNDRFDQKTCILFASYKDSKNLTISQVSSNFQEIFSYQGSKNIIGNSIDLIIPQIFQNLHHKYLESFLEENIPFSLEGEAINSQVFDKNQIIDQNLNSQSEKNRSMGCRMNNQVIFAQLNSIYIQPVAIDIRTNRLLDFNNSFGLTAKIKLINQQYQYILYDETNLNILGLTEKIHFSLFSSYESLQKMSMKQIFPFLIGSLDNQNVPTIISNQNNQESIQPYHINLTLDMQQILKDQNVKKSQSKGKKINFIVIKVQDNKQTNVAKSFMNQKSLKQKSIAFQRIDNKKNELSSYQFVFLQLTIKKINYRGIQNVSYIQIQKHRELNPNDQAQYILSQIKHPKKQQIYEQLFANQNEFEKVVQELEKQLILQHLDFPIQASSSFQAFSALNNALSPQNISLNQISNSDSIQNNQFSSNKNFVKYSQVQLLDQIVEQQRLKSNLNRFEQDVINEQEEYEYSLNGKKENSELQNNRELNKLGKANRLLKDADSTNIGLNLNENQVYEDLNYQYLNQDNQNIFNSFQDTKFILEDPTFIDASVQNPIMSKVEQIGERSSPDKDLLSNNEKNQLQQQLHQIASEQLLLSPVYSDKLIQFSPQINYLNAPNQTQQQQYSPSLCLSYQDTKLFSPKQVSLYSGSNLMENYTANKIKQKQNQDINGQKNNKNDTLIQGRSPNVSDINLSNHEINPKLSAKQPVNQEQVSLEKNNMESTQILNSKQDNLKAKRFSNSIQMNYQKKEEEFCSTGSPFGYYQNDNIQEDKEHQKRKVQEIQYDIASTNSKNSISSVKRLLQQLMADKSILKVIKAINVVGVVCFITMICMTWIQFYQMTTSISSTYQDYQVFSWPTQYISRLSEVLKYQNAFQLTQYSKNLKFANTTQFYNFRNYTQLNVKYYKDKLNQQIVEMERASTDRKLFSLLRNHYFIFMFGKYYNSSILNKTPSTPTQMVFTPYNVSVQYGIISGFQLVFRYAYSLGNGRPEYYLIGNQLSEITSLKQIQNEILADQQNQQQQIQNQLTTLMILIILINGFCIGIIIPLYYHVQKERDSIIQLFATFSTQKIDQLIKTIQDSYISKKQFSIYSNKNSQQMKQTLLQINQSQREKDVRKQNISTITKLPRFNAKINLTVFLIYLLLIFYPIVNKIVTQYYLNKTTLDLITMMNVYSLRSYLLENIAMHFNILVMKINPTLKPMSPSLYYDYINQLIQEQQNITDTIQWIINSQYQDTRYSQSLYNSFFFSSFQNNLCDVFQKYPEYNYNSTVIDTSICQSTYQGLLLQGISVSYKQVLTIFPQLYNMYLLPNSTQSLQQINSFLSSFNLPDFIKFSEFIDQTIVSLNNFILTINSQYYNYIILFQIVLIIFQTVIMLIVFTFGWITFSSQLNSSLHKSKTYLQIIDINSLIQNTYILTYIKKNSVI</sequence>
<feature type="coiled-coil region" evidence="1">
    <location>
        <begin position="42"/>
        <end position="69"/>
    </location>
</feature>
<keyword evidence="3" id="KW-1133">Transmembrane helix</keyword>
<organism evidence="4 5">
    <name type="scientific">Tetrahymena thermophila (strain SB210)</name>
    <dbReference type="NCBI Taxonomy" id="312017"/>
    <lineage>
        <taxon>Eukaryota</taxon>
        <taxon>Sar</taxon>
        <taxon>Alveolata</taxon>
        <taxon>Ciliophora</taxon>
        <taxon>Intramacronucleata</taxon>
        <taxon>Oligohymenophorea</taxon>
        <taxon>Hymenostomatida</taxon>
        <taxon>Tetrahymenina</taxon>
        <taxon>Tetrahymenidae</taxon>
        <taxon>Tetrahymena</taxon>
    </lineage>
</organism>
<evidence type="ECO:0000313" key="4">
    <source>
        <dbReference type="EMBL" id="EAR83918.2"/>
    </source>
</evidence>
<dbReference type="PANTHER" id="PTHR31600:SF2">
    <property type="entry name" value="GAMETE ENRICHED GENE 10 PROTEIN-RELATED"/>
    <property type="match status" value="1"/>
</dbReference>
<feature type="transmembrane region" description="Helical" evidence="3">
    <location>
        <begin position="1146"/>
        <end position="1169"/>
    </location>
</feature>
<dbReference type="RefSeq" id="XP_001031581.2">
    <property type="nucleotide sequence ID" value="XM_001031581.2"/>
</dbReference>
<dbReference type="Proteomes" id="UP000009168">
    <property type="component" value="Unassembled WGS sequence"/>
</dbReference>
<keyword evidence="3 4" id="KW-0812">Transmembrane</keyword>
<dbReference type="InterPro" id="IPR052994">
    <property type="entry name" value="Tiny_macrocysts_regulators"/>
</dbReference>
<dbReference type="KEGG" id="tet:TTHERM_00773280"/>
<gene>
    <name evidence="4" type="ORF">TTHERM_00773280</name>
</gene>
<feature type="region of interest" description="Disordered" evidence="2">
    <location>
        <begin position="783"/>
        <end position="810"/>
    </location>
</feature>
<keyword evidence="3" id="KW-0472">Membrane</keyword>
<evidence type="ECO:0000256" key="1">
    <source>
        <dbReference type="SAM" id="Coils"/>
    </source>
</evidence>
<dbReference type="PANTHER" id="PTHR31600">
    <property type="entry name" value="TINY MACROCYSTS PROTEIN B-RELATED"/>
    <property type="match status" value="1"/>
</dbReference>
<dbReference type="EMBL" id="GG662514">
    <property type="protein sequence ID" value="EAR83918.2"/>
    <property type="molecule type" value="Genomic_DNA"/>
</dbReference>
<feature type="transmembrane region" description="Helical" evidence="3">
    <location>
        <begin position="1252"/>
        <end position="1269"/>
    </location>
</feature>
<protein>
    <submittedName>
        <fullName evidence="4">Transmembrane protein, putative</fullName>
    </submittedName>
</protein>
<evidence type="ECO:0000313" key="5">
    <source>
        <dbReference type="Proteomes" id="UP000009168"/>
    </source>
</evidence>
<accession>I7LZH0</accession>
<dbReference type="GeneID" id="7830236"/>
<name>I7LZH0_TETTS</name>
<proteinExistence type="predicted"/>
<dbReference type="InParanoid" id="I7LZH0"/>
<evidence type="ECO:0000256" key="2">
    <source>
        <dbReference type="SAM" id="MobiDB-lite"/>
    </source>
</evidence>
<keyword evidence="1" id="KW-0175">Coiled coil</keyword>
<keyword evidence="5" id="KW-1185">Reference proteome</keyword>
<feature type="transmembrane region" description="Helical" evidence="3">
    <location>
        <begin position="1474"/>
        <end position="1504"/>
    </location>
</feature>
<reference evidence="5" key="1">
    <citation type="journal article" date="2006" name="PLoS Biol.">
        <title>Macronuclear genome sequence of the ciliate Tetrahymena thermophila, a model eukaryote.</title>
        <authorList>
            <person name="Eisen J.A."/>
            <person name="Coyne R.S."/>
            <person name="Wu M."/>
            <person name="Wu D."/>
            <person name="Thiagarajan M."/>
            <person name="Wortman J.R."/>
            <person name="Badger J.H."/>
            <person name="Ren Q."/>
            <person name="Amedeo P."/>
            <person name="Jones K.M."/>
            <person name="Tallon L.J."/>
            <person name="Delcher A.L."/>
            <person name="Salzberg S.L."/>
            <person name="Silva J.C."/>
            <person name="Haas B.J."/>
            <person name="Majoros W.H."/>
            <person name="Farzad M."/>
            <person name="Carlton J.M."/>
            <person name="Smith R.K. Jr."/>
            <person name="Garg J."/>
            <person name="Pearlman R.E."/>
            <person name="Karrer K.M."/>
            <person name="Sun L."/>
            <person name="Manning G."/>
            <person name="Elde N.C."/>
            <person name="Turkewitz A.P."/>
            <person name="Asai D.J."/>
            <person name="Wilkes D.E."/>
            <person name="Wang Y."/>
            <person name="Cai H."/>
            <person name="Collins K."/>
            <person name="Stewart B.A."/>
            <person name="Lee S.R."/>
            <person name="Wilamowska K."/>
            <person name="Weinberg Z."/>
            <person name="Ruzzo W.L."/>
            <person name="Wloga D."/>
            <person name="Gaertig J."/>
            <person name="Frankel J."/>
            <person name="Tsao C.-C."/>
            <person name="Gorovsky M.A."/>
            <person name="Keeling P.J."/>
            <person name="Waller R.F."/>
            <person name="Patron N.J."/>
            <person name="Cherry J.M."/>
            <person name="Stover N.A."/>
            <person name="Krieger C.J."/>
            <person name="del Toro C."/>
            <person name="Ryder H.F."/>
            <person name="Williamson S.C."/>
            <person name="Barbeau R.A."/>
            <person name="Hamilton E.P."/>
            <person name="Orias E."/>
        </authorList>
    </citation>
    <scope>NUCLEOTIDE SEQUENCE [LARGE SCALE GENOMIC DNA]</scope>
    <source>
        <strain evidence="5">SB210</strain>
    </source>
</reference>
<evidence type="ECO:0000256" key="3">
    <source>
        <dbReference type="SAM" id="Phobius"/>
    </source>
</evidence>